<accession>A0AAE0K0Z0</accession>
<proteinExistence type="predicted"/>
<organism evidence="1 2">
    <name type="scientific">Podospora didyma</name>
    <dbReference type="NCBI Taxonomy" id="330526"/>
    <lineage>
        <taxon>Eukaryota</taxon>
        <taxon>Fungi</taxon>
        <taxon>Dikarya</taxon>
        <taxon>Ascomycota</taxon>
        <taxon>Pezizomycotina</taxon>
        <taxon>Sordariomycetes</taxon>
        <taxon>Sordariomycetidae</taxon>
        <taxon>Sordariales</taxon>
        <taxon>Podosporaceae</taxon>
        <taxon>Podospora</taxon>
    </lineage>
</organism>
<reference evidence="1" key="1">
    <citation type="journal article" date="2023" name="Mol. Phylogenet. Evol.">
        <title>Genome-scale phylogeny and comparative genomics of the fungal order Sordariales.</title>
        <authorList>
            <person name="Hensen N."/>
            <person name="Bonometti L."/>
            <person name="Westerberg I."/>
            <person name="Brannstrom I.O."/>
            <person name="Guillou S."/>
            <person name="Cros-Aarteil S."/>
            <person name="Calhoun S."/>
            <person name="Haridas S."/>
            <person name="Kuo A."/>
            <person name="Mondo S."/>
            <person name="Pangilinan J."/>
            <person name="Riley R."/>
            <person name="LaButti K."/>
            <person name="Andreopoulos B."/>
            <person name="Lipzen A."/>
            <person name="Chen C."/>
            <person name="Yan M."/>
            <person name="Daum C."/>
            <person name="Ng V."/>
            <person name="Clum A."/>
            <person name="Steindorff A."/>
            <person name="Ohm R.A."/>
            <person name="Martin F."/>
            <person name="Silar P."/>
            <person name="Natvig D.O."/>
            <person name="Lalanne C."/>
            <person name="Gautier V."/>
            <person name="Ament-Velasquez S.L."/>
            <person name="Kruys A."/>
            <person name="Hutchinson M.I."/>
            <person name="Powell A.J."/>
            <person name="Barry K."/>
            <person name="Miller A.N."/>
            <person name="Grigoriev I.V."/>
            <person name="Debuchy R."/>
            <person name="Gladieux P."/>
            <person name="Hiltunen Thoren M."/>
            <person name="Johannesson H."/>
        </authorList>
    </citation>
    <scope>NUCLEOTIDE SEQUENCE</scope>
    <source>
        <strain evidence="1">CBS 232.78</strain>
    </source>
</reference>
<evidence type="ECO:0000313" key="2">
    <source>
        <dbReference type="Proteomes" id="UP001285441"/>
    </source>
</evidence>
<reference evidence="1" key="2">
    <citation type="submission" date="2023-06" db="EMBL/GenBank/DDBJ databases">
        <authorList>
            <consortium name="Lawrence Berkeley National Laboratory"/>
            <person name="Haridas S."/>
            <person name="Hensen N."/>
            <person name="Bonometti L."/>
            <person name="Westerberg I."/>
            <person name="Brannstrom I.O."/>
            <person name="Guillou S."/>
            <person name="Cros-Aarteil S."/>
            <person name="Calhoun S."/>
            <person name="Kuo A."/>
            <person name="Mondo S."/>
            <person name="Pangilinan J."/>
            <person name="Riley R."/>
            <person name="LaButti K."/>
            <person name="Andreopoulos B."/>
            <person name="Lipzen A."/>
            <person name="Chen C."/>
            <person name="Yanf M."/>
            <person name="Daum C."/>
            <person name="Ng V."/>
            <person name="Clum A."/>
            <person name="Steindorff A."/>
            <person name="Ohm R."/>
            <person name="Martin F."/>
            <person name="Silar P."/>
            <person name="Natvig D."/>
            <person name="Lalanne C."/>
            <person name="Gautier V."/>
            <person name="Ament-velasquez S.L."/>
            <person name="Kruys A."/>
            <person name="Hutchinson M.I."/>
            <person name="Powell A.J."/>
            <person name="Barry K."/>
            <person name="Miller A.N."/>
            <person name="Grigoriev I.V."/>
            <person name="Debuchy R."/>
            <person name="Gladieux P."/>
            <person name="Thoren M.H."/>
            <person name="Johannesson H."/>
        </authorList>
    </citation>
    <scope>NUCLEOTIDE SEQUENCE</scope>
    <source>
        <strain evidence="1">CBS 232.78</strain>
    </source>
</reference>
<sequence length="322" mass="36917">MGMAHYQRALQIWQRDPEDAVAKQKAYDLILLAIEQLQKRAEFAKKIVRAESKYTSHAIDASFASKNLAVEAVQEFDAYRPWRATRLTNFGAGADLQLIDNDGYSALDYAVFSGDPKAEAIVLRGHAQAKLADRLLEARLRKEYRQIPQEKLRPILYRAGGDRIKKFRRVYAETLNADAQKSMMFDRFKFIRYTDFASFGRLPRSSDGLTRTLELSPADETNDDPGFIIFFGLTRTGASRDIDREKLGIWMDFACVEQDNPSAGVSALPIMVAQCDAVISLTGDSYYELRRFGMIDKKLSYEEDRPKVMILERQTKFLRRFY</sequence>
<comment type="caution">
    <text evidence="1">The sequence shown here is derived from an EMBL/GenBank/DDBJ whole genome shotgun (WGS) entry which is preliminary data.</text>
</comment>
<gene>
    <name evidence="1" type="ORF">B0H63DRAFT_536265</name>
</gene>
<name>A0AAE0K0Z0_9PEZI</name>
<keyword evidence="2" id="KW-1185">Reference proteome</keyword>
<evidence type="ECO:0000313" key="1">
    <source>
        <dbReference type="EMBL" id="KAK3368033.1"/>
    </source>
</evidence>
<dbReference type="EMBL" id="JAULSW010000011">
    <property type="protein sequence ID" value="KAK3368033.1"/>
    <property type="molecule type" value="Genomic_DNA"/>
</dbReference>
<dbReference type="AlphaFoldDB" id="A0AAE0K0Z0"/>
<dbReference type="Proteomes" id="UP001285441">
    <property type="component" value="Unassembled WGS sequence"/>
</dbReference>
<protein>
    <submittedName>
        <fullName evidence="1">Uncharacterized protein</fullName>
    </submittedName>
</protein>